<proteinExistence type="predicted"/>
<dbReference type="Proteomes" id="UP000177579">
    <property type="component" value="Unassembled WGS sequence"/>
</dbReference>
<name>A0A1F5TPL4_9BACT</name>
<evidence type="ECO:0000313" key="4">
    <source>
        <dbReference type="EMBL" id="OGF40903.1"/>
    </source>
</evidence>
<sequence length="426" mass="49378">MVIGIDASRANRHHKSGVEWYAYYLIRWFAKLDSKNKYILYTDQPLRGGLLDLTGEQYMADESCCEKTEYDKKGYQIIKSPHNNFKAKILKWPFSCFWTQGRMSLEMIFNRPDVLFVPSHTLPIIHPKRSIVTIHDVGFEKECHLYEGQKIGPEGNSKEKVLNFFVKLFTLGKYGANTIDYLRWSTEYALKHAYKIITVSNFSRKDLMDLYKADSEKIKVIYNGYNKTLYKNINDQKQVENILSKYGITQPYLFYVGRIEKKKNIPRLIEAFYVLKEKNKNIKEKLVLAGNAGNGYDEIKYQIQEFDLNNDVIMSGWLIEEDMPYLYNAASAFVFPSNYEGFGIPLLQSMACGTPIAASNTTSIPEIAREAALFFNPHNIKSMADSLEKIIIDKNLREDLIAKGYRNVEKFSWEKCAQETLKMILD</sequence>
<dbReference type="PANTHER" id="PTHR46401">
    <property type="entry name" value="GLYCOSYLTRANSFERASE WBBK-RELATED"/>
    <property type="match status" value="1"/>
</dbReference>
<reference evidence="4 5" key="1">
    <citation type="journal article" date="2016" name="Nat. Commun.">
        <title>Thousands of microbial genomes shed light on interconnected biogeochemical processes in an aquifer system.</title>
        <authorList>
            <person name="Anantharaman K."/>
            <person name="Brown C.T."/>
            <person name="Hug L.A."/>
            <person name="Sharon I."/>
            <person name="Castelle C.J."/>
            <person name="Probst A.J."/>
            <person name="Thomas B.C."/>
            <person name="Singh A."/>
            <person name="Wilkins M.J."/>
            <person name="Karaoz U."/>
            <person name="Brodie E.L."/>
            <person name="Williams K.H."/>
            <person name="Hubbard S.S."/>
            <person name="Banfield J.F."/>
        </authorList>
    </citation>
    <scope>NUCLEOTIDE SEQUENCE [LARGE SCALE GENOMIC DNA]</scope>
</reference>
<evidence type="ECO:0008006" key="6">
    <source>
        <dbReference type="Google" id="ProtNLM"/>
    </source>
</evidence>
<evidence type="ECO:0000313" key="5">
    <source>
        <dbReference type="Proteomes" id="UP000177579"/>
    </source>
</evidence>
<gene>
    <name evidence="4" type="ORF">A2531_04015</name>
</gene>
<accession>A0A1F5TPL4</accession>
<dbReference type="Pfam" id="PF00534">
    <property type="entry name" value="Glycos_transf_1"/>
    <property type="match status" value="1"/>
</dbReference>
<evidence type="ECO:0000259" key="2">
    <source>
        <dbReference type="Pfam" id="PF00534"/>
    </source>
</evidence>
<dbReference type="Gene3D" id="3.40.50.2000">
    <property type="entry name" value="Glycogen Phosphorylase B"/>
    <property type="match status" value="2"/>
</dbReference>
<protein>
    <recommendedName>
        <fullName evidence="6">Glycosyl transferase family 1 domain-containing protein</fullName>
    </recommendedName>
</protein>
<dbReference type="SUPFAM" id="SSF53756">
    <property type="entry name" value="UDP-Glycosyltransferase/glycogen phosphorylase"/>
    <property type="match status" value="1"/>
</dbReference>
<dbReference type="PANTHER" id="PTHR46401:SF2">
    <property type="entry name" value="GLYCOSYLTRANSFERASE WBBK-RELATED"/>
    <property type="match status" value="1"/>
</dbReference>
<dbReference type="Pfam" id="PF13439">
    <property type="entry name" value="Glyco_transf_4"/>
    <property type="match status" value="1"/>
</dbReference>
<dbReference type="FunFam" id="3.40.50.2000:FF:000119">
    <property type="entry name" value="Glycosyl transferase group 1"/>
    <property type="match status" value="1"/>
</dbReference>
<organism evidence="4 5">
    <name type="scientific">Candidatus Falkowbacteria bacterium RIFOXYD2_FULL_34_120</name>
    <dbReference type="NCBI Taxonomy" id="1798007"/>
    <lineage>
        <taxon>Bacteria</taxon>
        <taxon>Candidatus Falkowiibacteriota</taxon>
    </lineage>
</organism>
<dbReference type="GO" id="GO:0016757">
    <property type="term" value="F:glycosyltransferase activity"/>
    <property type="evidence" value="ECO:0007669"/>
    <property type="project" value="InterPro"/>
</dbReference>
<evidence type="ECO:0000256" key="1">
    <source>
        <dbReference type="ARBA" id="ARBA00022679"/>
    </source>
</evidence>
<dbReference type="CDD" id="cd03809">
    <property type="entry name" value="GT4_MtfB-like"/>
    <property type="match status" value="1"/>
</dbReference>
<dbReference type="InterPro" id="IPR001296">
    <property type="entry name" value="Glyco_trans_1"/>
</dbReference>
<comment type="caution">
    <text evidence="4">The sequence shown here is derived from an EMBL/GenBank/DDBJ whole genome shotgun (WGS) entry which is preliminary data.</text>
</comment>
<dbReference type="GO" id="GO:0009103">
    <property type="term" value="P:lipopolysaccharide biosynthetic process"/>
    <property type="evidence" value="ECO:0007669"/>
    <property type="project" value="TreeGrafter"/>
</dbReference>
<dbReference type="AlphaFoldDB" id="A0A1F5TPL4"/>
<keyword evidence="1" id="KW-0808">Transferase</keyword>
<dbReference type="EMBL" id="MFGO01000018">
    <property type="protein sequence ID" value="OGF40903.1"/>
    <property type="molecule type" value="Genomic_DNA"/>
</dbReference>
<dbReference type="InterPro" id="IPR028098">
    <property type="entry name" value="Glyco_trans_4-like_N"/>
</dbReference>
<feature type="domain" description="Glycosyltransferase subfamily 4-like N-terminal" evidence="3">
    <location>
        <begin position="17"/>
        <end position="226"/>
    </location>
</feature>
<feature type="domain" description="Glycosyl transferase family 1" evidence="2">
    <location>
        <begin position="249"/>
        <end position="406"/>
    </location>
</feature>
<evidence type="ECO:0000259" key="3">
    <source>
        <dbReference type="Pfam" id="PF13439"/>
    </source>
</evidence>